<proteinExistence type="predicted"/>
<feature type="region of interest" description="Disordered" evidence="1">
    <location>
        <begin position="1"/>
        <end position="21"/>
    </location>
</feature>
<protein>
    <submittedName>
        <fullName evidence="2">Uncharacterized protein</fullName>
    </submittedName>
</protein>
<reference evidence="2 3" key="1">
    <citation type="journal article" date="2022" name="Nat. Ecol. Evol.">
        <title>A masculinizing supergene underlies an exaggerated male reproductive morph in a spider.</title>
        <authorList>
            <person name="Hendrickx F."/>
            <person name="De Corte Z."/>
            <person name="Sonet G."/>
            <person name="Van Belleghem S.M."/>
            <person name="Kostlbacher S."/>
            <person name="Vangestel C."/>
        </authorList>
    </citation>
    <scope>NUCLEOTIDE SEQUENCE [LARGE SCALE GENOMIC DNA]</scope>
    <source>
        <strain evidence="2">W744_W776</strain>
    </source>
</reference>
<dbReference type="Proteomes" id="UP000827092">
    <property type="component" value="Unassembled WGS sequence"/>
</dbReference>
<comment type="caution">
    <text evidence="2">The sequence shown here is derived from an EMBL/GenBank/DDBJ whole genome shotgun (WGS) entry which is preliminary data.</text>
</comment>
<evidence type="ECO:0000313" key="2">
    <source>
        <dbReference type="EMBL" id="KAG8180200.1"/>
    </source>
</evidence>
<gene>
    <name evidence="2" type="ORF">JTE90_017714</name>
</gene>
<keyword evidence="3" id="KW-1185">Reference proteome</keyword>
<organism evidence="2 3">
    <name type="scientific">Oedothorax gibbosus</name>
    <dbReference type="NCBI Taxonomy" id="931172"/>
    <lineage>
        <taxon>Eukaryota</taxon>
        <taxon>Metazoa</taxon>
        <taxon>Ecdysozoa</taxon>
        <taxon>Arthropoda</taxon>
        <taxon>Chelicerata</taxon>
        <taxon>Arachnida</taxon>
        <taxon>Araneae</taxon>
        <taxon>Araneomorphae</taxon>
        <taxon>Entelegynae</taxon>
        <taxon>Araneoidea</taxon>
        <taxon>Linyphiidae</taxon>
        <taxon>Erigoninae</taxon>
        <taxon>Oedothorax</taxon>
    </lineage>
</organism>
<sequence length="108" mass="11944">MHILDEGMCQKSLPTSEVSEEPGITKPYIRSLGSTNLNTGTPDYTHPHGAPGLLPKGTWSRTSADRHLVQDFCRKALGPGLLDLHTWTLECIPLSCYKQHLCFPKSGR</sequence>
<dbReference type="AlphaFoldDB" id="A0AAV6U9M7"/>
<accession>A0AAV6U9M7</accession>
<evidence type="ECO:0000256" key="1">
    <source>
        <dbReference type="SAM" id="MobiDB-lite"/>
    </source>
</evidence>
<dbReference type="EMBL" id="JAFNEN010000578">
    <property type="protein sequence ID" value="KAG8180200.1"/>
    <property type="molecule type" value="Genomic_DNA"/>
</dbReference>
<name>A0AAV6U9M7_9ARAC</name>
<evidence type="ECO:0000313" key="3">
    <source>
        <dbReference type="Proteomes" id="UP000827092"/>
    </source>
</evidence>